<dbReference type="Gene3D" id="2.120.10.80">
    <property type="entry name" value="Kelch-type beta propeller"/>
    <property type="match status" value="1"/>
</dbReference>
<sequence>MPTSRFESAAVNIPNVGIIVVGGRQTGDYTLDTAELLTGSEEDDEYWTWRELTPMLERRVAPAIAYYHDRVFVVGGCGFSFLSVECFNLRPDGND</sequence>
<name>A0A5K3G7I5_MESCO</name>
<accession>A0A5K3G7I5</accession>
<dbReference type="AlphaFoldDB" id="A0A5K3G7I5"/>
<organism evidence="1">
    <name type="scientific">Mesocestoides corti</name>
    <name type="common">Flatworm</name>
    <dbReference type="NCBI Taxonomy" id="53468"/>
    <lineage>
        <taxon>Eukaryota</taxon>
        <taxon>Metazoa</taxon>
        <taxon>Spiralia</taxon>
        <taxon>Lophotrochozoa</taxon>
        <taxon>Platyhelminthes</taxon>
        <taxon>Cestoda</taxon>
        <taxon>Eucestoda</taxon>
        <taxon>Cyclophyllidea</taxon>
        <taxon>Mesocestoididae</taxon>
        <taxon>Mesocestoides</taxon>
    </lineage>
</organism>
<dbReference type="InterPro" id="IPR015915">
    <property type="entry name" value="Kelch-typ_b-propeller"/>
</dbReference>
<reference evidence="1" key="1">
    <citation type="submission" date="2019-11" db="UniProtKB">
        <authorList>
            <consortium name="WormBaseParasite"/>
        </authorList>
    </citation>
    <scope>IDENTIFICATION</scope>
</reference>
<dbReference type="WBParaSite" id="MCU_014500-RA">
    <property type="protein sequence ID" value="MCU_014500-RA"/>
    <property type="gene ID" value="MCU_014500"/>
</dbReference>
<dbReference type="SUPFAM" id="SSF117281">
    <property type="entry name" value="Kelch motif"/>
    <property type="match status" value="1"/>
</dbReference>
<proteinExistence type="predicted"/>
<evidence type="ECO:0000313" key="1">
    <source>
        <dbReference type="WBParaSite" id="MCU_014500-RA"/>
    </source>
</evidence>
<protein>
    <submittedName>
        <fullName evidence="1">Kelch repeat-containing protein</fullName>
    </submittedName>
</protein>